<reference evidence="1" key="1">
    <citation type="submission" date="2020-05" db="EMBL/GenBank/DDBJ databases">
        <authorList>
            <person name="Chiriac C."/>
            <person name="Salcher M."/>
            <person name="Ghai R."/>
            <person name="Kavagutti S V."/>
        </authorList>
    </citation>
    <scope>NUCLEOTIDE SEQUENCE</scope>
</reference>
<proteinExistence type="predicted"/>
<accession>A0A6J5PJN4</accession>
<evidence type="ECO:0000313" key="1">
    <source>
        <dbReference type="EMBL" id="CAB4170176.1"/>
    </source>
</evidence>
<organism evidence="1">
    <name type="scientific">uncultured Caudovirales phage</name>
    <dbReference type="NCBI Taxonomy" id="2100421"/>
    <lineage>
        <taxon>Viruses</taxon>
        <taxon>Duplodnaviria</taxon>
        <taxon>Heunggongvirae</taxon>
        <taxon>Uroviricota</taxon>
        <taxon>Caudoviricetes</taxon>
        <taxon>Peduoviridae</taxon>
        <taxon>Maltschvirus</taxon>
        <taxon>Maltschvirus maltsch</taxon>
    </lineage>
</organism>
<name>A0A6J5PJN4_9CAUD</name>
<dbReference type="EMBL" id="LR796857">
    <property type="protein sequence ID" value="CAB4170176.1"/>
    <property type="molecule type" value="Genomic_DNA"/>
</dbReference>
<sequence>MSAGRAGRKPNPPKPAEPWYTVLARVWGVYNFPVPKPNNEPQPQTVWRHEL</sequence>
<protein>
    <submittedName>
        <fullName evidence="1">Uncharacterized protein</fullName>
    </submittedName>
</protein>
<gene>
    <name evidence="1" type="ORF">UFOVP907_62</name>
</gene>